<name>A0A9E8ZBD0_9CYAN</name>
<accession>A0A9E8ZBD0</accession>
<feature type="region of interest" description="Disordered" evidence="1">
    <location>
        <begin position="1174"/>
        <end position="1272"/>
    </location>
</feature>
<feature type="compositionally biased region" description="Polar residues" evidence="1">
    <location>
        <begin position="1"/>
        <end position="19"/>
    </location>
</feature>
<feature type="compositionally biased region" description="Low complexity" evidence="1">
    <location>
        <begin position="1207"/>
        <end position="1222"/>
    </location>
</feature>
<gene>
    <name evidence="3" type="ORF">OXH18_23490</name>
</gene>
<dbReference type="Proteomes" id="UP001163152">
    <property type="component" value="Chromosome"/>
</dbReference>
<evidence type="ECO:0000313" key="4">
    <source>
        <dbReference type="Proteomes" id="UP001163152"/>
    </source>
</evidence>
<feature type="compositionally biased region" description="Gly residues" evidence="1">
    <location>
        <begin position="1185"/>
        <end position="1206"/>
    </location>
</feature>
<feature type="region of interest" description="Disordered" evidence="1">
    <location>
        <begin position="348"/>
        <end position="389"/>
    </location>
</feature>
<feature type="region of interest" description="Disordered" evidence="1">
    <location>
        <begin position="1284"/>
        <end position="1304"/>
    </location>
</feature>
<feature type="compositionally biased region" description="Gly residues" evidence="1">
    <location>
        <begin position="42"/>
        <end position="60"/>
    </location>
</feature>
<dbReference type="EMBL" id="CP113797">
    <property type="protein sequence ID" value="WAL60099.1"/>
    <property type="molecule type" value="Genomic_DNA"/>
</dbReference>
<dbReference type="InterPro" id="IPR025295">
    <property type="entry name" value="eCIS_core_dom"/>
</dbReference>
<reference evidence="3" key="1">
    <citation type="submission" date="2022-12" db="EMBL/GenBank/DDBJ databases">
        <title>Polyphasic identification of a Novel Hot-Spring Cyanobacterium Ocullathermofonsia sinensis gen nov. sp. nov. and Genomic Insights on its Adaptations to the Thermal Habitat.</title>
        <authorList>
            <person name="Daroch M."/>
            <person name="Tang J."/>
            <person name="Jiang Y."/>
        </authorList>
    </citation>
    <scope>NUCLEOTIDE SEQUENCE</scope>
    <source>
        <strain evidence="3">PKUAC-SCTA174</strain>
    </source>
</reference>
<proteinExistence type="predicted"/>
<feature type="domain" description="eCIS core" evidence="2">
    <location>
        <begin position="219"/>
        <end position="296"/>
    </location>
</feature>
<feature type="region of interest" description="Disordered" evidence="1">
    <location>
        <begin position="41"/>
        <end position="66"/>
    </location>
</feature>
<evidence type="ECO:0000256" key="1">
    <source>
        <dbReference type="SAM" id="MobiDB-lite"/>
    </source>
</evidence>
<feature type="region of interest" description="Disordered" evidence="1">
    <location>
        <begin position="1"/>
        <end position="22"/>
    </location>
</feature>
<evidence type="ECO:0000259" key="2">
    <source>
        <dbReference type="Pfam" id="PF13699"/>
    </source>
</evidence>
<feature type="compositionally biased region" description="Polar residues" evidence="1">
    <location>
        <begin position="378"/>
        <end position="389"/>
    </location>
</feature>
<sequence>MSSKAQIPTKNTAYPTQENTRLKLESRPFGETAALSIAAGTLGSGTSGSAGIGGTSGGTAGDSTMPSIQTQQERRGRAGFNLADVPLRPTKPNSPIVTNRPTVQAKFEGIQRNVDESNDDPLKTFSVIQTKLTIGKPGDRYEQEADRTAARIMRMPDPQASEAIAPPQSAEPQIQRMCSKCEEEQEQPAVQRKEGDRSTSDPTTALESRLSNQSGKGQPLPDRVRSFMEPRFGNDFSGVRVHTDSSAVQMNKELGAQAFTHGNDIYFNAGKYNPRSSGGQELLAHELTHTVQQTGGVQFKPEANQVHSHIHTETPQIQQRQQPGAKAASNGANGSHFLWRMVQTKKNLHPMEETEESVETTEEPQAAPPPPDAPTDNGDGQPNENTPNIQAKCSQCEEETIQQDPITPIASGDETVQAAPEWMEATGEWLGDRGQDVVDSGQELLGDVADVGLNLVARLSPELADLIRQGPIEVLKETVGESIKDWFEGLLDELGISDIVDDFRSSFDNLFATVRLIMEGDPETCEAVADKLNSMTEFVRGVMDNPKIQALQDAFTQAGEIFQQILDVFVAPVFNTIMDLVGDAFQGITDFGRQIWEWSKPVRDFIGDAWNWVMEQLGIGGGDGDSEGGLINWVKDKASEAWEAIKETLGPVVEPIRNVVMVAVALSPITWIAAAVRYAPQVIEMVQWLWQNRNNPNIVESAHEEMGHTILPQLLSSLQGFGDGLQSAVDTLITEVTKISDGFISLVSSLTGLPLLNMIKGTMETISNSVRDFVTWSRDKFDSISKAVVEFAQKVQEKIRPWIEVLTSIGTAILNPGAIPGILLGWAWRKLPDCYKGPIIDFLLDTLIEILSGMPDFPFFGVLWPLIKEGVLGYLRGLRAQTTEVKVTISNKVAKIVSGSSVDFAVGFVKGFLRGLWQGLTDPFVLIYQIIQGFAGLVTWLNDAATQALNPQPEPQAASANTTNAGVTPETVASVEEPGAVSEETKSNLGHRMGDMKGELEPPVNDVTENFMGAVQEVFTGSGEGSSFDTLTQLFGNAWESMKTAMREAGTQLANSICEFMMQDEAESKIGDTVGWLAGTIVFEVLLAVLTMGTSVPAQGALGVLKVFARILDWTGEALGMAFRAMKQLGGFVLDIVRGVGNFLNKTDGPFARVMDALRQIGDTLQRYADELLGSTPQRAPGQPAGTGTGGTTTTGGGSATTGTGGQTTEQTLTTNTQTPSTRVEPETSAPRNADGTADIRNTKPEPTPARESSVAESGRVESDQLSSQQLRNEVDYVSEHPEIISGKSPNRKAEIGNHEWQENPDGAWCRHSEEVCLISESENPGQLFDPEASGDPITAGATPRNPVEQDAAEDFYGDYELIKSEGLYGDIDYWDALLDDARRMTGVDRTVTTVPEKRPRVQGGTVAVGSVGGSPAVAEVIFEGHSRQAHPNGISHHSQVPQVYSPSNPNPIAQDHAEQELVNFMHNALGDPNQAGIIRLHVESSPCIGNCRAGLGPKASGNPGVLSAFSRDYPNLTICITVKDSDEVLLIRNGRKI</sequence>
<keyword evidence="4" id="KW-1185">Reference proteome</keyword>
<dbReference type="Pfam" id="PF13699">
    <property type="entry name" value="eCIS_core"/>
    <property type="match status" value="1"/>
</dbReference>
<feature type="region of interest" description="Disordered" evidence="1">
    <location>
        <begin position="306"/>
        <end position="332"/>
    </location>
</feature>
<feature type="region of interest" description="Disordered" evidence="1">
    <location>
        <begin position="159"/>
        <end position="229"/>
    </location>
</feature>
<feature type="region of interest" description="Disordered" evidence="1">
    <location>
        <begin position="951"/>
        <end position="1001"/>
    </location>
</feature>
<protein>
    <submittedName>
        <fullName evidence="3">DUF4157 domain-containing protein</fullName>
    </submittedName>
</protein>
<organism evidence="3 4">
    <name type="scientific">Thermocoleostomius sinensis A174</name>
    <dbReference type="NCBI Taxonomy" id="2016057"/>
    <lineage>
        <taxon>Bacteria</taxon>
        <taxon>Bacillati</taxon>
        <taxon>Cyanobacteriota</taxon>
        <taxon>Cyanophyceae</taxon>
        <taxon>Oculatellales</taxon>
        <taxon>Oculatellaceae</taxon>
        <taxon>Thermocoleostomius</taxon>
    </lineage>
</organism>
<feature type="compositionally biased region" description="Basic and acidic residues" evidence="1">
    <location>
        <begin position="1292"/>
        <end position="1302"/>
    </location>
</feature>
<feature type="compositionally biased region" description="Polar residues" evidence="1">
    <location>
        <begin position="313"/>
        <end position="322"/>
    </location>
</feature>
<dbReference type="RefSeq" id="WP_268609946.1">
    <property type="nucleotide sequence ID" value="NZ_CP113797.1"/>
</dbReference>
<evidence type="ECO:0000313" key="3">
    <source>
        <dbReference type="EMBL" id="WAL60099.1"/>
    </source>
</evidence>
<feature type="compositionally biased region" description="Acidic residues" evidence="1">
    <location>
        <begin position="353"/>
        <end position="362"/>
    </location>
</feature>
<feature type="compositionally biased region" description="Polar residues" evidence="1">
    <location>
        <begin position="200"/>
        <end position="216"/>
    </location>
</feature>
<dbReference type="KEGG" id="tsin:OXH18_23490"/>